<dbReference type="InterPro" id="IPR004089">
    <property type="entry name" value="MCPsignal_dom"/>
</dbReference>
<gene>
    <name evidence="7" type="ORF">AA106556_0579</name>
</gene>
<feature type="transmembrane region" description="Helical" evidence="5">
    <location>
        <begin position="21"/>
        <end position="43"/>
    </location>
</feature>
<keyword evidence="5" id="KW-1133">Transmembrane helix</keyword>
<evidence type="ECO:0000256" key="4">
    <source>
        <dbReference type="SAM" id="Coils"/>
    </source>
</evidence>
<keyword evidence="1" id="KW-0145">Chemotaxis</keyword>
<keyword evidence="5" id="KW-0812">Transmembrane</keyword>
<evidence type="ECO:0000313" key="8">
    <source>
        <dbReference type="Proteomes" id="UP001062443"/>
    </source>
</evidence>
<dbReference type="PROSITE" id="PS50111">
    <property type="entry name" value="CHEMOTAXIS_TRANSDUC_2"/>
    <property type="match status" value="1"/>
</dbReference>
<keyword evidence="8" id="KW-1185">Reference proteome</keyword>
<dbReference type="PRINTS" id="PR00260">
    <property type="entry name" value="CHEMTRNSDUCR"/>
</dbReference>
<accession>A0ABQ0QHC8</accession>
<dbReference type="PANTHER" id="PTHR43531:SF11">
    <property type="entry name" value="METHYL-ACCEPTING CHEMOTAXIS PROTEIN 3"/>
    <property type="match status" value="1"/>
</dbReference>
<keyword evidence="4" id="KW-0175">Coiled coil</keyword>
<evidence type="ECO:0000313" key="7">
    <source>
        <dbReference type="EMBL" id="GBR44890.1"/>
    </source>
</evidence>
<keyword evidence="5" id="KW-0472">Membrane</keyword>
<evidence type="ECO:0000256" key="5">
    <source>
        <dbReference type="SAM" id="Phobius"/>
    </source>
</evidence>
<dbReference type="SMART" id="SM00283">
    <property type="entry name" value="MA"/>
    <property type="match status" value="1"/>
</dbReference>
<feature type="domain" description="Methyl-accepting transducer" evidence="6">
    <location>
        <begin position="183"/>
        <end position="412"/>
    </location>
</feature>
<evidence type="ECO:0000256" key="1">
    <source>
        <dbReference type="ARBA" id="ARBA00022500"/>
    </source>
</evidence>
<feature type="coiled-coil region" evidence="4">
    <location>
        <begin position="89"/>
        <end position="130"/>
    </location>
</feature>
<dbReference type="SUPFAM" id="SSF58104">
    <property type="entry name" value="Methyl-accepting chemotaxis protein (MCP) signaling domain"/>
    <property type="match status" value="1"/>
</dbReference>
<organism evidence="7 8">
    <name type="scientific">Neokomagataea tanensis NBRC 106556</name>
    <dbReference type="NCBI Taxonomy" id="1223519"/>
    <lineage>
        <taxon>Bacteria</taxon>
        <taxon>Pseudomonadati</taxon>
        <taxon>Pseudomonadota</taxon>
        <taxon>Alphaproteobacteria</taxon>
        <taxon>Acetobacterales</taxon>
        <taxon>Acetobacteraceae</taxon>
        <taxon>Neokomagataea</taxon>
    </lineage>
</organism>
<comment type="similarity">
    <text evidence="2">Belongs to the methyl-accepting chemotaxis (MCP) protein family.</text>
</comment>
<comment type="caution">
    <text evidence="7">The sequence shown here is derived from an EMBL/GenBank/DDBJ whole genome shotgun (WGS) entry which is preliminary data.</text>
</comment>
<evidence type="ECO:0000259" key="6">
    <source>
        <dbReference type="PROSITE" id="PS50111"/>
    </source>
</evidence>
<dbReference type="CDD" id="cd11386">
    <property type="entry name" value="MCP_signal"/>
    <property type="match status" value="1"/>
</dbReference>
<dbReference type="Proteomes" id="UP001062443">
    <property type="component" value="Unassembled WGS sequence"/>
</dbReference>
<evidence type="ECO:0000256" key="3">
    <source>
        <dbReference type="PROSITE-ProRule" id="PRU00284"/>
    </source>
</evidence>
<reference evidence="7" key="1">
    <citation type="submission" date="2013-04" db="EMBL/GenBank/DDBJ databases">
        <title>The genome sequencing project of 58 acetic acid bacteria.</title>
        <authorList>
            <person name="Okamoto-Kainuma A."/>
            <person name="Ishikawa M."/>
            <person name="Umino S."/>
            <person name="Koizumi Y."/>
            <person name="Shiwa Y."/>
            <person name="Yoshikawa H."/>
            <person name="Matsutani M."/>
            <person name="Matsushita K."/>
        </authorList>
    </citation>
    <scope>NUCLEOTIDE SEQUENCE</scope>
    <source>
        <strain evidence="7">NBRC 106556</strain>
    </source>
</reference>
<dbReference type="Pfam" id="PF00015">
    <property type="entry name" value="MCPsignal"/>
    <property type="match status" value="1"/>
</dbReference>
<dbReference type="Gene3D" id="1.10.287.950">
    <property type="entry name" value="Methyl-accepting chemotaxis protein"/>
    <property type="match status" value="1"/>
</dbReference>
<dbReference type="InterPro" id="IPR004090">
    <property type="entry name" value="Chemotax_Me-accpt_rcpt"/>
</dbReference>
<sequence length="467" mass="50784">MHFVGVEILQAVFFQGRSAELWVQCVGLLVQWALGLLVGYYTICVVSAPLEKVTRLFSDGGVSSADFELAELARQKDCAGRLASSLQFALKIQEEKSALEEQAAQESEVARNTEQKLMIESERLRSLQDSIIDEICVGISLVAKGDLTFLFEKPFEGRFEGFRVSFNQMVKALSKTTQNISSASAMIASGTAQISVASDDLAVRTAKQAQSLADAAATINDITTTVQQTATASVEARKVALDANVHVSEVSQTMRTANQAMGELRTSSRQIESIIGLIEEMAFQTNLLALNAGIEAARAGEAGRGFNVVAVEIRALAQRSTQSAREIQEIIGASVRQMEEGVDLVGRADGAMHVINQHVDGISSVLGDIAKATASEAESLGDINVVIRDMDQMTQHNAAMVEEVTTACRNLKQEAADLNHEAGRFKFNHHDEPRIETRKGEEDDAYHRLTRDLTTSDDGWEDFARVS</sequence>
<dbReference type="InterPro" id="IPR051310">
    <property type="entry name" value="MCP_chemotaxis"/>
</dbReference>
<proteinExistence type="inferred from homology"/>
<protein>
    <submittedName>
        <fullName evidence="7">Methyl-accepting chemotaxis protein</fullName>
    </submittedName>
</protein>
<name>A0ABQ0QHC8_9PROT</name>
<evidence type="ECO:0000256" key="2">
    <source>
        <dbReference type="ARBA" id="ARBA00029447"/>
    </source>
</evidence>
<dbReference type="PANTHER" id="PTHR43531">
    <property type="entry name" value="PROTEIN ICFG"/>
    <property type="match status" value="1"/>
</dbReference>
<keyword evidence="3" id="KW-0807">Transducer</keyword>
<dbReference type="EMBL" id="BAQB01000005">
    <property type="protein sequence ID" value="GBR44890.1"/>
    <property type="molecule type" value="Genomic_DNA"/>
</dbReference>